<evidence type="ECO:0000256" key="7">
    <source>
        <dbReference type="ARBA" id="ARBA00022729"/>
    </source>
</evidence>
<accession>A0AAV9E8Z8</accession>
<keyword evidence="4 17" id="KW-0723">Serine/threonine-protein kinase</keyword>
<dbReference type="AlphaFoldDB" id="A0AAV9E8Z8"/>
<dbReference type="FunFam" id="3.30.200.20:FF:000330">
    <property type="entry name" value="G-type lectin S-receptor-like serine/threonine-protein kinase At4g03230"/>
    <property type="match status" value="1"/>
</dbReference>
<gene>
    <name evidence="19" type="ORF">QJS10_CPA09g01366</name>
</gene>
<keyword evidence="5" id="KW-0808">Transferase</keyword>
<keyword evidence="12" id="KW-0472">Membrane</keyword>
<keyword evidence="7" id="KW-0732">Signal</keyword>
<dbReference type="PROSITE" id="PS00107">
    <property type="entry name" value="PROTEIN_KINASE_ATP"/>
    <property type="match status" value="1"/>
</dbReference>
<dbReference type="EMBL" id="JAUJYO010000009">
    <property type="protein sequence ID" value="KAK1309369.1"/>
    <property type="molecule type" value="Genomic_DNA"/>
</dbReference>
<keyword evidence="9" id="KW-0418">Kinase</keyword>
<feature type="binding site" evidence="16">
    <location>
        <position position="86"/>
    </location>
    <ligand>
        <name>ATP</name>
        <dbReference type="ChEBI" id="CHEBI:30616"/>
    </ligand>
</feature>
<evidence type="ECO:0000313" key="19">
    <source>
        <dbReference type="EMBL" id="KAK1309369.1"/>
    </source>
</evidence>
<sequence>MWVKKPKKQQSVISIPISTDIHKEFSGPSEFGEEGNDANGTELMLFSLEVIINATENFADSNKLGQGGFGHVYKGKLLGGDEIAVKRLSTNSGQGLEEFKNELSLIAKLQHRNLVRLFGCCVQGGEKMIIYEYLPNKSLDAFIFDNMKRELLSWTTRFQIIEGIARGLVYLHRDSRLRIVHRDLKASNVLLDVEMNPKISDFGMARIFGGDQNHANTNRVVGTYGYMSPEYAMEGLFSVKSDVYSFGVLVLEIISGRRNNTFHRTGTHPNLVAYVWELMNQDRMVELIDPSILGSSPQEEILRCINVGLLCVQDHANDRPTMSSVVLMLESESAPRPTPRRPTFSMQRSLVDEERSIQDSEGYSVNELSMTVLTAR</sequence>
<dbReference type="PANTHER" id="PTHR27002">
    <property type="entry name" value="RECEPTOR-LIKE SERINE/THREONINE-PROTEIN KINASE SD1-8"/>
    <property type="match status" value="1"/>
</dbReference>
<dbReference type="Pfam" id="PF07714">
    <property type="entry name" value="PK_Tyr_Ser-Thr"/>
    <property type="match status" value="1"/>
</dbReference>
<keyword evidence="11" id="KW-1133">Transmembrane helix</keyword>
<evidence type="ECO:0000256" key="3">
    <source>
        <dbReference type="ARBA" id="ARBA00022475"/>
    </source>
</evidence>
<dbReference type="Proteomes" id="UP001180020">
    <property type="component" value="Unassembled WGS sequence"/>
</dbReference>
<dbReference type="GO" id="GO:0005886">
    <property type="term" value="C:plasma membrane"/>
    <property type="evidence" value="ECO:0007669"/>
    <property type="project" value="UniProtKB-SubCell"/>
</dbReference>
<dbReference type="GO" id="GO:0005524">
    <property type="term" value="F:ATP binding"/>
    <property type="evidence" value="ECO:0007669"/>
    <property type="project" value="UniProtKB-UniRule"/>
</dbReference>
<dbReference type="InterPro" id="IPR021820">
    <property type="entry name" value="S-locus_recpt_kinase_C"/>
</dbReference>
<evidence type="ECO:0000256" key="14">
    <source>
        <dbReference type="ARBA" id="ARBA00023170"/>
    </source>
</evidence>
<evidence type="ECO:0000256" key="13">
    <source>
        <dbReference type="ARBA" id="ARBA00023157"/>
    </source>
</evidence>
<evidence type="ECO:0000256" key="5">
    <source>
        <dbReference type="ARBA" id="ARBA00022679"/>
    </source>
</evidence>
<evidence type="ECO:0000256" key="10">
    <source>
        <dbReference type="ARBA" id="ARBA00022840"/>
    </source>
</evidence>
<evidence type="ECO:0000256" key="9">
    <source>
        <dbReference type="ARBA" id="ARBA00022777"/>
    </source>
</evidence>
<keyword evidence="3" id="KW-1003">Cell membrane</keyword>
<dbReference type="GO" id="GO:0004674">
    <property type="term" value="F:protein serine/threonine kinase activity"/>
    <property type="evidence" value="ECO:0007669"/>
    <property type="project" value="UniProtKB-KW"/>
</dbReference>
<dbReference type="InterPro" id="IPR000719">
    <property type="entry name" value="Prot_kinase_dom"/>
</dbReference>
<keyword evidence="10 16" id="KW-0067">ATP-binding</keyword>
<dbReference type="PROSITE" id="PS50011">
    <property type="entry name" value="PROTEIN_KINASE_DOM"/>
    <property type="match status" value="1"/>
</dbReference>
<comment type="subcellular location">
    <subcellularLocation>
        <location evidence="2">Cell membrane</location>
    </subcellularLocation>
    <subcellularLocation>
        <location evidence="1">Membrane</location>
        <topology evidence="1">Single-pass membrane protein</topology>
    </subcellularLocation>
</comment>
<comment type="similarity">
    <text evidence="17">Belongs to the protein kinase superfamily.</text>
</comment>
<organism evidence="19 20">
    <name type="scientific">Acorus calamus</name>
    <name type="common">Sweet flag</name>
    <dbReference type="NCBI Taxonomy" id="4465"/>
    <lineage>
        <taxon>Eukaryota</taxon>
        <taxon>Viridiplantae</taxon>
        <taxon>Streptophyta</taxon>
        <taxon>Embryophyta</taxon>
        <taxon>Tracheophyta</taxon>
        <taxon>Spermatophyta</taxon>
        <taxon>Magnoliopsida</taxon>
        <taxon>Liliopsida</taxon>
        <taxon>Acoraceae</taxon>
        <taxon>Acorus</taxon>
    </lineage>
</organism>
<evidence type="ECO:0000256" key="16">
    <source>
        <dbReference type="PROSITE-ProRule" id="PRU10141"/>
    </source>
</evidence>
<dbReference type="Pfam" id="PF11883">
    <property type="entry name" value="DUF3403"/>
    <property type="match status" value="1"/>
</dbReference>
<evidence type="ECO:0000256" key="15">
    <source>
        <dbReference type="ARBA" id="ARBA00023180"/>
    </source>
</evidence>
<dbReference type="FunFam" id="1.10.510.10:FF:000060">
    <property type="entry name" value="G-type lectin S-receptor-like serine/threonine-protein kinase"/>
    <property type="match status" value="1"/>
</dbReference>
<protein>
    <recommendedName>
        <fullName evidence="18">Protein kinase domain-containing protein</fullName>
    </recommendedName>
</protein>
<dbReference type="PANTHER" id="PTHR27002:SF181">
    <property type="entry name" value="RECEPTOR-LIKE SERINE_THREONINE-PROTEIN KINASE"/>
    <property type="match status" value="1"/>
</dbReference>
<evidence type="ECO:0000256" key="12">
    <source>
        <dbReference type="ARBA" id="ARBA00023136"/>
    </source>
</evidence>
<dbReference type="PROSITE" id="PS00108">
    <property type="entry name" value="PROTEIN_KINASE_ST"/>
    <property type="match status" value="1"/>
</dbReference>
<evidence type="ECO:0000256" key="17">
    <source>
        <dbReference type="RuleBase" id="RU000304"/>
    </source>
</evidence>
<dbReference type="InterPro" id="IPR011009">
    <property type="entry name" value="Kinase-like_dom_sf"/>
</dbReference>
<comment type="caution">
    <text evidence="19">The sequence shown here is derived from an EMBL/GenBank/DDBJ whole genome shotgun (WGS) entry which is preliminary data.</text>
</comment>
<evidence type="ECO:0000256" key="1">
    <source>
        <dbReference type="ARBA" id="ARBA00004167"/>
    </source>
</evidence>
<keyword evidence="6" id="KW-0812">Transmembrane</keyword>
<dbReference type="InterPro" id="IPR017441">
    <property type="entry name" value="Protein_kinase_ATP_BS"/>
</dbReference>
<keyword evidence="14" id="KW-0675">Receptor</keyword>
<keyword evidence="13" id="KW-1015">Disulfide bond</keyword>
<dbReference type="SMART" id="SM00220">
    <property type="entry name" value="S_TKc"/>
    <property type="match status" value="1"/>
</dbReference>
<evidence type="ECO:0000256" key="4">
    <source>
        <dbReference type="ARBA" id="ARBA00022527"/>
    </source>
</evidence>
<evidence type="ECO:0000313" key="20">
    <source>
        <dbReference type="Proteomes" id="UP001180020"/>
    </source>
</evidence>
<dbReference type="CDD" id="cd14066">
    <property type="entry name" value="STKc_IRAK"/>
    <property type="match status" value="1"/>
</dbReference>
<evidence type="ECO:0000256" key="11">
    <source>
        <dbReference type="ARBA" id="ARBA00022989"/>
    </source>
</evidence>
<evidence type="ECO:0000256" key="8">
    <source>
        <dbReference type="ARBA" id="ARBA00022741"/>
    </source>
</evidence>
<reference evidence="19" key="1">
    <citation type="journal article" date="2023" name="Nat. Commun.">
        <title>Diploid and tetraploid genomes of Acorus and the evolution of monocots.</title>
        <authorList>
            <person name="Ma L."/>
            <person name="Liu K.W."/>
            <person name="Li Z."/>
            <person name="Hsiao Y.Y."/>
            <person name="Qi Y."/>
            <person name="Fu T."/>
            <person name="Tang G.D."/>
            <person name="Zhang D."/>
            <person name="Sun W.H."/>
            <person name="Liu D.K."/>
            <person name="Li Y."/>
            <person name="Chen G.Z."/>
            <person name="Liu X.D."/>
            <person name="Liao X.Y."/>
            <person name="Jiang Y.T."/>
            <person name="Yu X."/>
            <person name="Hao Y."/>
            <person name="Huang J."/>
            <person name="Zhao X.W."/>
            <person name="Ke S."/>
            <person name="Chen Y.Y."/>
            <person name="Wu W.L."/>
            <person name="Hsu J.L."/>
            <person name="Lin Y.F."/>
            <person name="Huang M.D."/>
            <person name="Li C.Y."/>
            <person name="Huang L."/>
            <person name="Wang Z.W."/>
            <person name="Zhao X."/>
            <person name="Zhong W.Y."/>
            <person name="Peng D.H."/>
            <person name="Ahmad S."/>
            <person name="Lan S."/>
            <person name="Zhang J.S."/>
            <person name="Tsai W.C."/>
            <person name="Van de Peer Y."/>
            <person name="Liu Z.J."/>
        </authorList>
    </citation>
    <scope>NUCLEOTIDE SEQUENCE</scope>
    <source>
        <strain evidence="19">CP</strain>
    </source>
</reference>
<dbReference type="InterPro" id="IPR001245">
    <property type="entry name" value="Ser-Thr/Tyr_kinase_cat_dom"/>
</dbReference>
<dbReference type="SUPFAM" id="SSF56112">
    <property type="entry name" value="Protein kinase-like (PK-like)"/>
    <property type="match status" value="1"/>
</dbReference>
<dbReference type="Gene3D" id="3.30.200.20">
    <property type="entry name" value="Phosphorylase Kinase, domain 1"/>
    <property type="match status" value="1"/>
</dbReference>
<evidence type="ECO:0000256" key="2">
    <source>
        <dbReference type="ARBA" id="ARBA00004236"/>
    </source>
</evidence>
<dbReference type="InterPro" id="IPR008271">
    <property type="entry name" value="Ser/Thr_kinase_AS"/>
</dbReference>
<evidence type="ECO:0000259" key="18">
    <source>
        <dbReference type="PROSITE" id="PS50011"/>
    </source>
</evidence>
<reference evidence="19" key="2">
    <citation type="submission" date="2023-06" db="EMBL/GenBank/DDBJ databases">
        <authorList>
            <person name="Ma L."/>
            <person name="Liu K.-W."/>
            <person name="Li Z."/>
            <person name="Hsiao Y.-Y."/>
            <person name="Qi Y."/>
            <person name="Fu T."/>
            <person name="Tang G."/>
            <person name="Zhang D."/>
            <person name="Sun W.-H."/>
            <person name="Liu D.-K."/>
            <person name="Li Y."/>
            <person name="Chen G.-Z."/>
            <person name="Liu X.-D."/>
            <person name="Liao X.-Y."/>
            <person name="Jiang Y.-T."/>
            <person name="Yu X."/>
            <person name="Hao Y."/>
            <person name="Huang J."/>
            <person name="Zhao X.-W."/>
            <person name="Ke S."/>
            <person name="Chen Y.-Y."/>
            <person name="Wu W.-L."/>
            <person name="Hsu J.-L."/>
            <person name="Lin Y.-F."/>
            <person name="Huang M.-D."/>
            <person name="Li C.-Y."/>
            <person name="Huang L."/>
            <person name="Wang Z.-W."/>
            <person name="Zhao X."/>
            <person name="Zhong W.-Y."/>
            <person name="Peng D.-H."/>
            <person name="Ahmad S."/>
            <person name="Lan S."/>
            <person name="Zhang J.-S."/>
            <person name="Tsai W.-C."/>
            <person name="Van De Peer Y."/>
            <person name="Liu Z.-J."/>
        </authorList>
    </citation>
    <scope>NUCLEOTIDE SEQUENCE</scope>
    <source>
        <strain evidence="19">CP</strain>
        <tissue evidence="19">Leaves</tissue>
    </source>
</reference>
<proteinExistence type="inferred from homology"/>
<dbReference type="Gene3D" id="1.10.510.10">
    <property type="entry name" value="Transferase(Phosphotransferase) domain 1"/>
    <property type="match status" value="1"/>
</dbReference>
<feature type="domain" description="Protein kinase" evidence="18">
    <location>
        <begin position="58"/>
        <end position="344"/>
    </location>
</feature>
<name>A0AAV9E8Z8_ACOCL</name>
<keyword evidence="20" id="KW-1185">Reference proteome</keyword>
<evidence type="ECO:0000256" key="6">
    <source>
        <dbReference type="ARBA" id="ARBA00022692"/>
    </source>
</evidence>
<keyword evidence="15" id="KW-0325">Glycoprotein</keyword>
<keyword evidence="8 16" id="KW-0547">Nucleotide-binding</keyword>